<name>A0ABR6BU99_9PSEU</name>
<proteinExistence type="inferred from homology"/>
<evidence type="ECO:0000256" key="5">
    <source>
        <dbReference type="ARBA" id="ARBA00022596"/>
    </source>
</evidence>
<evidence type="ECO:0000256" key="8">
    <source>
        <dbReference type="RuleBase" id="RU003896"/>
    </source>
</evidence>
<evidence type="ECO:0000313" key="10">
    <source>
        <dbReference type="Proteomes" id="UP000517916"/>
    </source>
</evidence>
<dbReference type="EMBL" id="JACJID010000007">
    <property type="protein sequence ID" value="MBA8930507.1"/>
    <property type="molecule type" value="Genomic_DNA"/>
</dbReference>
<dbReference type="InterPro" id="IPR001501">
    <property type="entry name" value="Ni-dep_hyd_lsu"/>
</dbReference>
<comment type="cofactor">
    <cofactor evidence="1">
        <name>Ni(2+)</name>
        <dbReference type="ChEBI" id="CHEBI:49786"/>
    </cofactor>
</comment>
<organism evidence="9 10">
    <name type="scientific">Kutzneria viridogrisea</name>
    <dbReference type="NCBI Taxonomy" id="47990"/>
    <lineage>
        <taxon>Bacteria</taxon>
        <taxon>Bacillati</taxon>
        <taxon>Actinomycetota</taxon>
        <taxon>Actinomycetes</taxon>
        <taxon>Pseudonocardiales</taxon>
        <taxon>Pseudonocardiaceae</taxon>
        <taxon>Kutzneria</taxon>
    </lineage>
</organism>
<gene>
    <name evidence="9" type="ORF">BC739_007754</name>
</gene>
<dbReference type="PROSITE" id="PS00507">
    <property type="entry name" value="NI_HGENASE_L_1"/>
    <property type="match status" value="1"/>
</dbReference>
<accession>A0ABR6BU99</accession>
<evidence type="ECO:0000256" key="4">
    <source>
        <dbReference type="ARBA" id="ARBA00011771"/>
    </source>
</evidence>
<evidence type="ECO:0000256" key="1">
    <source>
        <dbReference type="ARBA" id="ARBA00001967"/>
    </source>
</evidence>
<evidence type="ECO:0000313" key="9">
    <source>
        <dbReference type="EMBL" id="MBA8930507.1"/>
    </source>
</evidence>
<dbReference type="SUPFAM" id="SSF56762">
    <property type="entry name" value="HydB/Nqo4-like"/>
    <property type="match status" value="1"/>
</dbReference>
<comment type="subunit">
    <text evidence="4">Heterodimer of a large and a small subunit.</text>
</comment>
<evidence type="ECO:0000256" key="7">
    <source>
        <dbReference type="ARBA" id="ARBA00023002"/>
    </source>
</evidence>
<dbReference type="Pfam" id="PF00374">
    <property type="entry name" value="NiFeSe_Hases"/>
    <property type="match status" value="1"/>
</dbReference>
<dbReference type="Proteomes" id="UP000517916">
    <property type="component" value="Unassembled WGS sequence"/>
</dbReference>
<dbReference type="Gene3D" id="1.10.645.10">
    <property type="entry name" value="Cytochrome-c3 Hydrogenase, chain B"/>
    <property type="match status" value="1"/>
</dbReference>
<dbReference type="PANTHER" id="PTHR42958">
    <property type="entry name" value="HYDROGENASE-2 LARGE CHAIN"/>
    <property type="match status" value="1"/>
</dbReference>
<comment type="subcellular location">
    <subcellularLocation>
        <location evidence="2">Cell envelope</location>
    </subcellularLocation>
</comment>
<dbReference type="PANTHER" id="PTHR42958:SF2">
    <property type="entry name" value="UPTAKE HYDROGENASE LARGE SUBUNIT"/>
    <property type="match status" value="1"/>
</dbReference>
<dbReference type="RefSeq" id="WP_182839921.1">
    <property type="nucleotide sequence ID" value="NZ_BAAABQ010000028.1"/>
</dbReference>
<dbReference type="InterPro" id="IPR018194">
    <property type="entry name" value="Ni-dep_hyd_lsu_Ni_BS"/>
</dbReference>
<evidence type="ECO:0000256" key="3">
    <source>
        <dbReference type="ARBA" id="ARBA00009292"/>
    </source>
</evidence>
<evidence type="ECO:0000256" key="6">
    <source>
        <dbReference type="ARBA" id="ARBA00022723"/>
    </source>
</evidence>
<evidence type="ECO:0000256" key="2">
    <source>
        <dbReference type="ARBA" id="ARBA00004196"/>
    </source>
</evidence>
<keyword evidence="7 8" id="KW-0560">Oxidoreductase</keyword>
<keyword evidence="10" id="KW-1185">Reference proteome</keyword>
<comment type="caution">
    <text evidence="9">The sequence shown here is derived from an EMBL/GenBank/DDBJ whole genome shotgun (WGS) entry which is preliminary data.</text>
</comment>
<keyword evidence="6 8" id="KW-0479">Metal-binding</keyword>
<comment type="similarity">
    <text evidence="3 8">Belongs to the [NiFe]/[NiFeSe] hydrogenase large subunit family.</text>
</comment>
<protein>
    <submittedName>
        <fullName evidence="9">Ni,Fe-hydrogenase I large subunit</fullName>
    </submittedName>
</protein>
<keyword evidence="5 8" id="KW-0533">Nickel</keyword>
<sequence>MNRTAIDPITRIEGHMRLEVEHTDNMVHDAWSTGTMFRGIELILPGRDPREAWVIAQRACGVCTHVHAIASVRAMEDALGITIPPNARIVRNLLSGSQFVHDHVIHFYHLHALDWVDVTSALSADPAATAQLCARTNIGWPNNSAAYFGEVRTRIQRFLDSGQPGLFGGGYWGHPAYTLPPESNLLLLAHYLEALEWQREFIRVHAILGGKNPHPQTYAVGGMALTLAPDAPSGINTAALIQLERLLTTGKDFVDKVLVPDVGLLAAHYKTTWAVLGMGPGNLLSYGDFPEDDTGPGSFFLPRGRITGRRLDTVLPVDQAAIAETVARSWYTYTEGDATLKHPSAGETRPNYTGPQPPYESITSVKYSWLKAPRYQGEVYEVGPLARLAVAYAASGGAVREAVDRFLTGAGLRPTDLFSTLGRVAARAIETQLLAARLLIWLRSLRENMAQGDLRVANNGKWDPATWPPTADGWGATEAPRGALGHWVRLSDRTIAAYQLVVPTTWNGSPRDAEGKRGAWEEALIATPLADPERPVEVLRTLHSFDPCMACAVHVHDPSNGASVTVRVG</sequence>
<dbReference type="PROSITE" id="PS00508">
    <property type="entry name" value="NI_HGENASE_L_2"/>
    <property type="match status" value="1"/>
</dbReference>
<dbReference type="InterPro" id="IPR050867">
    <property type="entry name" value="NiFe/NiFeSe_hydrgnase_LSU"/>
</dbReference>
<dbReference type="InterPro" id="IPR029014">
    <property type="entry name" value="NiFe-Hase_large"/>
</dbReference>
<reference evidence="9 10" key="1">
    <citation type="submission" date="2020-08" db="EMBL/GenBank/DDBJ databases">
        <title>Genomic Encyclopedia of Archaeal and Bacterial Type Strains, Phase II (KMG-II): from individual species to whole genera.</title>
        <authorList>
            <person name="Goeker M."/>
        </authorList>
    </citation>
    <scope>NUCLEOTIDE SEQUENCE [LARGE SCALE GENOMIC DNA]</scope>
    <source>
        <strain evidence="9 10">DSM 43850</strain>
    </source>
</reference>